<gene>
    <name evidence="4" type="ORF">BECKFW1821C_GA0114237_101915</name>
</gene>
<evidence type="ECO:0000256" key="2">
    <source>
        <dbReference type="SAM" id="Phobius"/>
    </source>
</evidence>
<evidence type="ECO:0000313" key="4">
    <source>
        <dbReference type="EMBL" id="VFJ69573.1"/>
    </source>
</evidence>
<dbReference type="EMBL" id="CAADFE010000019">
    <property type="protein sequence ID" value="VFJ69573.1"/>
    <property type="molecule type" value="Genomic_DNA"/>
</dbReference>
<dbReference type="PANTHER" id="PTHR12697:SF5">
    <property type="entry name" value="DEOXYHYPUSINE HYDROXYLASE"/>
    <property type="match status" value="1"/>
</dbReference>
<dbReference type="SMART" id="SM00567">
    <property type="entry name" value="EZ_HEAT"/>
    <property type="match status" value="4"/>
</dbReference>
<sequence>MLETTGLTTMDIIKLVAAIAAVVGTIVAITNLIVNIKSPKPSPTKQPTETLKLQQALETRYRQVALDACDIIDLANLPEDDRHLATRELELRRLYVALRLRLEIAIGDEPDEEKLKALEARRAGSWGGADEWDDEDDKKDRVSLGERLQKAKRLVVLGDPGAGKSTLLRWLATAYLLRLKDDPEFAELPDVASLPRPEDTAGDGGWLPILVRCRDLPPDADTLDAMLFHTLRKSELAETDCAPLQSLLRERLQAGATILLVDGLDEITEPAARSRFSRQLEQIHRAFPQAPMVVTSRIVGYREMGYRIRSGFEHLTVADLSREDKDEFARRWCSLTVRSGDPATAADELIRDIHSTDRIERLTGNPMLLTTMALIKRKIGRLPQRRVDLYEKAVEVLLNWRSEVDTPLDAREALPQLEYLAHAMCADGVQRLGEDEILELLGEMREKYPNIHALKQHSPEEFLRLLEARAGLLIQSGHAKHNGRSAPVYEFRHLTFQEYLAGIALVQGRYRGWDRGRTLAEAVAPLAGQVGETETLFGKDTAVVENWREALRLCVAACNDSEVEDVLLAILQPPSSRQGLPGPSARDGKNTGSREPASMDGNQQPSARDGNKQDTARPRAVLAALCLADEPNVSEALAREILQALATCVGKDDGGGFAHTSLDAAAMEVARSRWAESLGDYLLAEFLQQDPAERWRPGSLYGMARKTQVPTKGAEFSAWLAGQAARLSECDGREAAGIALTVAQLALQDKDCRAPGMTEGLIRRLDGGAGSSSAAAPAHAAAWALGWMNERDWHPNSTEQARLIAAAAKPDCDSEALRWLSGIFGNERMADAVLPLLARLAGNHPANTRQAMVAALGAIGDPKAIDALVARLADTGEDTAVRQAAAALGKIGGPHATDALLAWLQDTGEDKWVRQAAVMALGKIGDPRATEALLARLADTEEDTVVREAAAVALGRIGAPAALEGLKDCLGHSTEAIRRAALEGLAQTCEDEVDRKLLSQDLDGLDYPFQRGLDPAQPIDAQRMAEAARKLEKPPEAIRRRYEALAARFGLTLESR</sequence>
<evidence type="ECO:0000259" key="3">
    <source>
        <dbReference type="PROSITE" id="PS50837"/>
    </source>
</evidence>
<name>A0A450TNY9_9GAMM</name>
<dbReference type="InterPro" id="IPR056507">
    <property type="entry name" value="wHTH-HSP90_Na-assoc"/>
</dbReference>
<dbReference type="GO" id="GO:0016491">
    <property type="term" value="F:oxidoreductase activity"/>
    <property type="evidence" value="ECO:0007669"/>
    <property type="project" value="TreeGrafter"/>
</dbReference>
<dbReference type="InterPro" id="IPR027417">
    <property type="entry name" value="P-loop_NTPase"/>
</dbReference>
<proteinExistence type="predicted"/>
<dbReference type="Pfam" id="PF13646">
    <property type="entry name" value="HEAT_2"/>
    <property type="match status" value="2"/>
</dbReference>
<dbReference type="Pfam" id="PF24410">
    <property type="entry name" value="wHTH-HSP90_Na-assoc"/>
    <property type="match status" value="1"/>
</dbReference>
<evidence type="ECO:0000256" key="1">
    <source>
        <dbReference type="SAM" id="MobiDB-lite"/>
    </source>
</evidence>
<accession>A0A450TNY9</accession>
<dbReference type="InterPro" id="IPR011989">
    <property type="entry name" value="ARM-like"/>
</dbReference>
<keyword evidence="2" id="KW-0472">Membrane</keyword>
<keyword evidence="2" id="KW-0812">Transmembrane</keyword>
<feature type="domain" description="NACHT" evidence="3">
    <location>
        <begin position="152"/>
        <end position="297"/>
    </location>
</feature>
<dbReference type="InterPro" id="IPR007111">
    <property type="entry name" value="NACHT_NTPase"/>
</dbReference>
<dbReference type="InterPro" id="IPR016024">
    <property type="entry name" value="ARM-type_fold"/>
</dbReference>
<dbReference type="SUPFAM" id="SSF48371">
    <property type="entry name" value="ARM repeat"/>
    <property type="match status" value="2"/>
</dbReference>
<dbReference type="Pfam" id="PF05729">
    <property type="entry name" value="NACHT"/>
    <property type="match status" value="1"/>
</dbReference>
<dbReference type="PANTHER" id="PTHR12697">
    <property type="entry name" value="PBS LYASE HEAT-LIKE PROTEIN"/>
    <property type="match status" value="1"/>
</dbReference>
<dbReference type="InterPro" id="IPR004155">
    <property type="entry name" value="PBS_lyase_HEAT"/>
</dbReference>
<organism evidence="4">
    <name type="scientific">Candidatus Kentrum sp. FW</name>
    <dbReference type="NCBI Taxonomy" id="2126338"/>
    <lineage>
        <taxon>Bacteria</taxon>
        <taxon>Pseudomonadati</taxon>
        <taxon>Pseudomonadota</taxon>
        <taxon>Gammaproteobacteria</taxon>
        <taxon>Candidatus Kentrum</taxon>
    </lineage>
</organism>
<dbReference type="PROSITE" id="PS50837">
    <property type="entry name" value="NACHT"/>
    <property type="match status" value="1"/>
</dbReference>
<dbReference type="Gene3D" id="1.25.10.10">
    <property type="entry name" value="Leucine-rich Repeat Variant"/>
    <property type="match status" value="1"/>
</dbReference>
<feature type="transmembrane region" description="Helical" evidence="2">
    <location>
        <begin position="12"/>
        <end position="34"/>
    </location>
</feature>
<keyword evidence="2" id="KW-1133">Transmembrane helix</keyword>
<reference evidence="4" key="1">
    <citation type="submission" date="2019-02" db="EMBL/GenBank/DDBJ databases">
        <authorList>
            <person name="Gruber-Vodicka R. H."/>
            <person name="Seah K. B. B."/>
        </authorList>
    </citation>
    <scope>NUCLEOTIDE SEQUENCE</scope>
    <source>
        <strain evidence="4">BECK_BZ131</strain>
    </source>
</reference>
<feature type="region of interest" description="Disordered" evidence="1">
    <location>
        <begin position="574"/>
        <end position="615"/>
    </location>
</feature>
<dbReference type="SUPFAM" id="SSF52540">
    <property type="entry name" value="P-loop containing nucleoside triphosphate hydrolases"/>
    <property type="match status" value="1"/>
</dbReference>
<dbReference type="AlphaFoldDB" id="A0A450TNY9"/>
<protein>
    <submittedName>
        <fullName evidence="4">NACHT domain-containing protein</fullName>
    </submittedName>
</protein>
<dbReference type="Gene3D" id="3.40.50.300">
    <property type="entry name" value="P-loop containing nucleotide triphosphate hydrolases"/>
    <property type="match status" value="1"/>
</dbReference>